<dbReference type="Pfam" id="PF10116">
    <property type="entry name" value="Host_attach"/>
    <property type="match status" value="1"/>
</dbReference>
<proteinExistence type="predicted"/>
<evidence type="ECO:0000256" key="1">
    <source>
        <dbReference type="SAM" id="MobiDB-lite"/>
    </source>
</evidence>
<feature type="compositionally biased region" description="Basic and acidic residues" evidence="1">
    <location>
        <begin position="73"/>
        <end position="84"/>
    </location>
</feature>
<accession>A0ABU3B3R6</accession>
<dbReference type="RefSeq" id="WP_311656705.1">
    <property type="nucleotide sequence ID" value="NZ_JAVRHY010000001.1"/>
</dbReference>
<gene>
    <name evidence="2" type="ORF">RM531_01325</name>
</gene>
<protein>
    <submittedName>
        <fullName evidence="2">Host attachment protein</fullName>
    </submittedName>
</protein>
<sequence length="145" mass="16502">MHRTWIVVADSARARIFERDGRWQPLAELQGLAHPESRLHHGDLKTGGRGEQQESTGRASHASDWSTTPSQQEAKRFAREVADTLHEGRTQNRFERLVLVAAPAFLGRLRDKLDGPTRHCVTQTLDKNWARHATPEIQGLLEQHF</sequence>
<feature type="compositionally biased region" description="Polar residues" evidence="1">
    <location>
        <begin position="53"/>
        <end position="72"/>
    </location>
</feature>
<comment type="caution">
    <text evidence="2">The sequence shown here is derived from an EMBL/GenBank/DDBJ whole genome shotgun (WGS) entry which is preliminary data.</text>
</comment>
<dbReference type="Proteomes" id="UP001259982">
    <property type="component" value="Unassembled WGS sequence"/>
</dbReference>
<reference evidence="2 3" key="1">
    <citation type="submission" date="2023-09" db="EMBL/GenBank/DDBJ databases">
        <authorList>
            <person name="Rey-Velasco X."/>
        </authorList>
    </citation>
    <scope>NUCLEOTIDE SEQUENCE [LARGE SCALE GENOMIC DNA]</scope>
    <source>
        <strain evidence="2 3">P385</strain>
    </source>
</reference>
<feature type="region of interest" description="Disordered" evidence="1">
    <location>
        <begin position="34"/>
        <end position="84"/>
    </location>
</feature>
<organism evidence="2 3">
    <name type="scientific">Spectribacter acetivorans</name>
    <dbReference type="NCBI Taxonomy" id="3075603"/>
    <lineage>
        <taxon>Bacteria</taxon>
        <taxon>Pseudomonadati</taxon>
        <taxon>Pseudomonadota</taxon>
        <taxon>Gammaproteobacteria</taxon>
        <taxon>Salinisphaerales</taxon>
        <taxon>Salinisphaeraceae</taxon>
        <taxon>Spectribacter</taxon>
    </lineage>
</organism>
<feature type="compositionally biased region" description="Basic and acidic residues" evidence="1">
    <location>
        <begin position="35"/>
        <end position="52"/>
    </location>
</feature>
<evidence type="ECO:0000313" key="3">
    <source>
        <dbReference type="Proteomes" id="UP001259982"/>
    </source>
</evidence>
<name>A0ABU3B3R6_9GAMM</name>
<dbReference type="EMBL" id="JAVRHY010000001">
    <property type="protein sequence ID" value="MDT0617106.1"/>
    <property type="molecule type" value="Genomic_DNA"/>
</dbReference>
<keyword evidence="3" id="KW-1185">Reference proteome</keyword>
<evidence type="ECO:0000313" key="2">
    <source>
        <dbReference type="EMBL" id="MDT0617106.1"/>
    </source>
</evidence>
<dbReference type="InterPro" id="IPR019291">
    <property type="entry name" value="Host_attachment_protein"/>
</dbReference>